<dbReference type="RefSeq" id="WP_177201988.1">
    <property type="nucleotide sequence ID" value="NZ_FOXB01000009.1"/>
</dbReference>
<name>A0A1I5N7I3_9BACT</name>
<evidence type="ECO:0000313" key="2">
    <source>
        <dbReference type="EMBL" id="SFP17875.1"/>
    </source>
</evidence>
<proteinExistence type="predicted"/>
<evidence type="ECO:0000259" key="1">
    <source>
        <dbReference type="Pfam" id="PF01656"/>
    </source>
</evidence>
<organism evidence="2 3">
    <name type="scientific">Hydrogenimonas thermophila</name>
    <dbReference type="NCBI Taxonomy" id="223786"/>
    <lineage>
        <taxon>Bacteria</taxon>
        <taxon>Pseudomonadati</taxon>
        <taxon>Campylobacterota</taxon>
        <taxon>Epsilonproteobacteria</taxon>
        <taxon>Campylobacterales</taxon>
        <taxon>Hydrogenimonadaceae</taxon>
        <taxon>Hydrogenimonas</taxon>
    </lineage>
</organism>
<dbReference type="Gene3D" id="3.40.50.300">
    <property type="entry name" value="P-loop containing nucleotide triphosphate hydrolases"/>
    <property type="match status" value="1"/>
</dbReference>
<reference evidence="2 3" key="1">
    <citation type="submission" date="2016-10" db="EMBL/GenBank/DDBJ databases">
        <authorList>
            <person name="de Groot N.N."/>
        </authorList>
    </citation>
    <scope>NUCLEOTIDE SEQUENCE [LARGE SCALE GENOMIC DNA]</scope>
    <source>
        <strain evidence="2 3">EP1-55-1</strain>
    </source>
</reference>
<dbReference type="SUPFAM" id="SSF52540">
    <property type="entry name" value="P-loop containing nucleoside triphosphate hydrolases"/>
    <property type="match status" value="1"/>
</dbReference>
<dbReference type="AlphaFoldDB" id="A0A1I5N7I3"/>
<feature type="domain" description="CobQ/CobB/MinD/ParA nucleotide binding" evidence="1">
    <location>
        <begin position="6"/>
        <end position="187"/>
    </location>
</feature>
<sequence length="214" mass="23966">MILTLSHQKGGVGKSTIAWNLAFELSKNIDVKVIDLDIQQSLSVANDIRVNSGLPSMPIEKIESPDRLTKLIQNDTDDQLIIIDSGGFDSSFNRIAIVASDMIITPISDKPFDLMGLKKYEEILQTLSDIQKETIQSHVIFNSINPSMRRFEELIEFVESSKHFKPLKTILRQRVDYANSIGSGKTVCEYKPASKAAQEILALAKEVKELLNIF</sequence>
<evidence type="ECO:0000313" key="3">
    <source>
        <dbReference type="Proteomes" id="UP000199227"/>
    </source>
</evidence>
<accession>A0A1I5N7I3</accession>
<dbReference type="CDD" id="cd02042">
    <property type="entry name" value="ParAB_family"/>
    <property type="match status" value="1"/>
</dbReference>
<dbReference type="InterPro" id="IPR050678">
    <property type="entry name" value="DNA_Partitioning_ATPase"/>
</dbReference>
<dbReference type="InterPro" id="IPR027417">
    <property type="entry name" value="P-loop_NTPase"/>
</dbReference>
<dbReference type="Pfam" id="PF01656">
    <property type="entry name" value="CbiA"/>
    <property type="match status" value="1"/>
</dbReference>
<dbReference type="PIRSF" id="PIRSF009320">
    <property type="entry name" value="Nuc_binding_HP_1000"/>
    <property type="match status" value="1"/>
</dbReference>
<gene>
    <name evidence="2" type="ORF">SAMN05216234_1094</name>
</gene>
<dbReference type="Proteomes" id="UP000199227">
    <property type="component" value="Unassembled WGS sequence"/>
</dbReference>
<protein>
    <submittedName>
        <fullName evidence="2">Chromosome partitioning protein</fullName>
    </submittedName>
</protein>
<dbReference type="PANTHER" id="PTHR13696">
    <property type="entry name" value="P-LOOP CONTAINING NUCLEOSIDE TRIPHOSPHATE HYDROLASE"/>
    <property type="match status" value="1"/>
</dbReference>
<dbReference type="STRING" id="223786.SAMN05216234_1094"/>
<dbReference type="EMBL" id="FOXB01000009">
    <property type="protein sequence ID" value="SFP17875.1"/>
    <property type="molecule type" value="Genomic_DNA"/>
</dbReference>
<dbReference type="InterPro" id="IPR002586">
    <property type="entry name" value="CobQ/CobB/MinD/ParA_Nub-bd_dom"/>
</dbReference>
<keyword evidence="3" id="KW-1185">Reference proteome</keyword>
<dbReference type="PANTHER" id="PTHR13696:SF99">
    <property type="entry name" value="COBYRINIC ACID AC-DIAMIDE SYNTHASE"/>
    <property type="match status" value="1"/>
</dbReference>